<dbReference type="InterPro" id="IPR036457">
    <property type="entry name" value="PPM-type-like_dom_sf"/>
</dbReference>
<evidence type="ECO:0000313" key="13">
    <source>
        <dbReference type="Proteomes" id="UP000317650"/>
    </source>
</evidence>
<evidence type="ECO:0000256" key="7">
    <source>
        <dbReference type="ARBA" id="ARBA00022912"/>
    </source>
</evidence>
<evidence type="ECO:0000256" key="3">
    <source>
        <dbReference type="ARBA" id="ARBA00013081"/>
    </source>
</evidence>
<evidence type="ECO:0000256" key="5">
    <source>
        <dbReference type="ARBA" id="ARBA00022801"/>
    </source>
</evidence>
<keyword evidence="5" id="KW-0378">Hydrolase</keyword>
<dbReference type="Proteomes" id="UP000317650">
    <property type="component" value="Chromosome 10"/>
</dbReference>
<evidence type="ECO:0000256" key="6">
    <source>
        <dbReference type="ARBA" id="ARBA00022842"/>
    </source>
</evidence>
<dbReference type="GO" id="GO:0046872">
    <property type="term" value="F:metal ion binding"/>
    <property type="evidence" value="ECO:0007669"/>
    <property type="project" value="UniProtKB-KW"/>
</dbReference>
<feature type="domain" description="PPM-type phosphatase" evidence="11">
    <location>
        <begin position="344"/>
        <end position="686"/>
    </location>
</feature>
<comment type="catalytic activity">
    <reaction evidence="10">
        <text>O-phospho-L-threonyl-[protein] + H2O = L-threonyl-[protein] + phosphate</text>
        <dbReference type="Rhea" id="RHEA:47004"/>
        <dbReference type="Rhea" id="RHEA-COMP:11060"/>
        <dbReference type="Rhea" id="RHEA-COMP:11605"/>
        <dbReference type="ChEBI" id="CHEBI:15377"/>
        <dbReference type="ChEBI" id="CHEBI:30013"/>
        <dbReference type="ChEBI" id="CHEBI:43474"/>
        <dbReference type="ChEBI" id="CHEBI:61977"/>
        <dbReference type="EC" id="3.1.3.16"/>
    </reaction>
</comment>
<dbReference type="STRING" id="52838.A0A4S8IXT4"/>
<name>A0A4S8IXT4_MUSBA</name>
<keyword evidence="6" id="KW-0460">Magnesium</keyword>
<reference evidence="12 13" key="1">
    <citation type="journal article" date="2019" name="Nat. Plants">
        <title>Genome sequencing of Musa balbisiana reveals subgenome evolution and function divergence in polyploid bananas.</title>
        <authorList>
            <person name="Yao X."/>
        </authorList>
    </citation>
    <scope>NUCLEOTIDE SEQUENCE [LARGE SCALE GENOMIC DNA]</scope>
    <source>
        <strain evidence="13">cv. DH-PKW</strain>
        <tissue evidence="12">Leaves</tissue>
    </source>
</reference>
<dbReference type="SUPFAM" id="SSF81606">
    <property type="entry name" value="PP2C-like"/>
    <property type="match status" value="1"/>
</dbReference>
<accession>A0A4S8IXT4</accession>
<dbReference type="Pfam" id="PF00481">
    <property type="entry name" value="PP2C"/>
    <property type="match status" value="1"/>
</dbReference>
<dbReference type="PANTHER" id="PTHR13832:SF803">
    <property type="entry name" value="PROTEIN PHOSPHATASE 1G"/>
    <property type="match status" value="1"/>
</dbReference>
<keyword evidence="7" id="KW-0904">Protein phosphatase</keyword>
<dbReference type="InterPro" id="IPR015655">
    <property type="entry name" value="PP2C"/>
</dbReference>
<dbReference type="CDD" id="cd00143">
    <property type="entry name" value="PP2Cc"/>
    <property type="match status" value="1"/>
</dbReference>
<sequence length="699" mass="77274">MDSRGPATQSFCPDAESNRCVRSHNLISMESNTHLGKLVNRSFFSAIYSSHPCPPNRGLSRSLLQPPRNPVTQLEVGSPCTASPLRLRIFHHQLSESRKAPPGYHFDLLERYTMGQAGHLHRVMMRKVSLTKSGVGTVLAGSYPWVHSLSRRPPFSWQVMPFAPYLFVLCVFLSTSVENSVISRKMGAEISLEERARHNHQCTRSLPFLCSEKMEEFEKSPKSSSDLNVSFGYQCSAYQSSLCSSEVKYKFELSSGINIQESNINKMRNSSFSCLSGAALSANHTLANTNICNGVIGEEILPELDSPQSFKRVLSSASLSRLDLHSPSSPSDSGTLEGVRSSSFLNAMDVQMAGGAAGEDRVQAVCSEENGWLFCGVYDGFNGRDAADFLAGTLYENIGYNLFLLECKINQQNNEKNVQHPSGGRITKSELSLAIESLNNKLKPNLSLNSAEECSTESFRLGVLNCLTSALVQAENDFMYRVEQEMDDRPDLVSVGSCVLTVLLHGMVLYVMNLGDSRAVLATSSLIKDDPPRAIQLTETHTLDNEEEYRRILADHPDDPSTVTGGRVKGKLKITRAFGVGYLKKRNLNDALMGILTTSHEVSENDLFVVLGSDGLFDFYTNDEVVQLVHQFIEDHPFDDPAKHLIEQLLLRAAENAGLTTEELMNIPLGRRRKYHDDVTVIVIILGNKQRTSTASTAI</sequence>
<dbReference type="Gene3D" id="3.60.40.10">
    <property type="entry name" value="PPM-type phosphatase domain"/>
    <property type="match status" value="1"/>
</dbReference>
<keyword evidence="8" id="KW-0464">Manganese</keyword>
<evidence type="ECO:0000256" key="4">
    <source>
        <dbReference type="ARBA" id="ARBA00022723"/>
    </source>
</evidence>
<dbReference type="EMBL" id="PYDT01000008">
    <property type="protein sequence ID" value="THU53711.1"/>
    <property type="molecule type" value="Genomic_DNA"/>
</dbReference>
<dbReference type="SMART" id="SM00332">
    <property type="entry name" value="PP2Cc"/>
    <property type="match status" value="1"/>
</dbReference>
<comment type="similarity">
    <text evidence="2">Belongs to the PP2C family.</text>
</comment>
<comment type="catalytic activity">
    <reaction evidence="9">
        <text>O-phospho-L-seryl-[protein] + H2O = L-seryl-[protein] + phosphate</text>
        <dbReference type="Rhea" id="RHEA:20629"/>
        <dbReference type="Rhea" id="RHEA-COMP:9863"/>
        <dbReference type="Rhea" id="RHEA-COMP:11604"/>
        <dbReference type="ChEBI" id="CHEBI:15377"/>
        <dbReference type="ChEBI" id="CHEBI:29999"/>
        <dbReference type="ChEBI" id="CHEBI:43474"/>
        <dbReference type="ChEBI" id="CHEBI:83421"/>
        <dbReference type="EC" id="3.1.3.16"/>
    </reaction>
</comment>
<keyword evidence="4" id="KW-0479">Metal-binding</keyword>
<evidence type="ECO:0000256" key="8">
    <source>
        <dbReference type="ARBA" id="ARBA00023211"/>
    </source>
</evidence>
<evidence type="ECO:0000256" key="2">
    <source>
        <dbReference type="ARBA" id="ARBA00006702"/>
    </source>
</evidence>
<protein>
    <recommendedName>
        <fullName evidence="3">protein-serine/threonine phosphatase</fullName>
        <ecNumber evidence="3">3.1.3.16</ecNumber>
    </recommendedName>
</protein>
<dbReference type="PROSITE" id="PS51746">
    <property type="entry name" value="PPM_2"/>
    <property type="match status" value="1"/>
</dbReference>
<dbReference type="AlphaFoldDB" id="A0A4S8IXT4"/>
<comment type="caution">
    <text evidence="12">The sequence shown here is derived from an EMBL/GenBank/DDBJ whole genome shotgun (WGS) entry which is preliminary data.</text>
</comment>
<evidence type="ECO:0000256" key="10">
    <source>
        <dbReference type="ARBA" id="ARBA00048336"/>
    </source>
</evidence>
<proteinExistence type="inferred from homology"/>
<dbReference type="PANTHER" id="PTHR13832">
    <property type="entry name" value="PROTEIN PHOSPHATASE 2C"/>
    <property type="match status" value="1"/>
</dbReference>
<dbReference type="InterPro" id="IPR001932">
    <property type="entry name" value="PPM-type_phosphatase-like_dom"/>
</dbReference>
<comment type="cofactor">
    <cofactor evidence="1">
        <name>Mn(2+)</name>
        <dbReference type="ChEBI" id="CHEBI:29035"/>
    </cofactor>
</comment>
<gene>
    <name evidence="12" type="ORF">C4D60_Mb10t17340</name>
</gene>
<evidence type="ECO:0000259" key="11">
    <source>
        <dbReference type="PROSITE" id="PS51746"/>
    </source>
</evidence>
<evidence type="ECO:0000313" key="12">
    <source>
        <dbReference type="EMBL" id="THU53711.1"/>
    </source>
</evidence>
<dbReference type="GO" id="GO:0004722">
    <property type="term" value="F:protein serine/threonine phosphatase activity"/>
    <property type="evidence" value="ECO:0007669"/>
    <property type="project" value="UniProtKB-EC"/>
</dbReference>
<evidence type="ECO:0000256" key="1">
    <source>
        <dbReference type="ARBA" id="ARBA00001936"/>
    </source>
</evidence>
<dbReference type="EC" id="3.1.3.16" evidence="3"/>
<keyword evidence="13" id="KW-1185">Reference proteome</keyword>
<evidence type="ECO:0000256" key="9">
    <source>
        <dbReference type="ARBA" id="ARBA00047761"/>
    </source>
</evidence>
<organism evidence="12 13">
    <name type="scientific">Musa balbisiana</name>
    <name type="common">Banana</name>
    <dbReference type="NCBI Taxonomy" id="52838"/>
    <lineage>
        <taxon>Eukaryota</taxon>
        <taxon>Viridiplantae</taxon>
        <taxon>Streptophyta</taxon>
        <taxon>Embryophyta</taxon>
        <taxon>Tracheophyta</taxon>
        <taxon>Spermatophyta</taxon>
        <taxon>Magnoliopsida</taxon>
        <taxon>Liliopsida</taxon>
        <taxon>Zingiberales</taxon>
        <taxon>Musaceae</taxon>
        <taxon>Musa</taxon>
    </lineage>
</organism>